<sequence>MATSTDPIATSAGMALPSVVTAGGRVITLPPEIVDVVLELLGDGKGTLSSMTCTSKSMFDHTVKFFWKTATLEMLSKLPGTPHNRRQRYAGAIREINITIGPYQILPPLHNIMFSQLKRLAITHDSMQPVYIPRMPPGCHVNLAHFMVSSLTEVRLTQAANALGDFSMATLTAGNFLPHLARNCSQLETLIIDAKIYAATSKDLINVLGSCRRLKNLGLGSSTGVLTRYNAFVQIIAHPRLTALHQWFGPSLNQIQDALQQASKPALANLTDLDMMVDASELTWLLPHLSHLKRLRLELDYGGVSIFPFLSRMTTLVHLDLRYVDGFLLTGADLEELYPLKNLEVFLYFGHEQDNPPPHTNIAGLIQPSTRPCELHKLQVLSIGMHDCWHVRQQLLTIAQIACNLKYLHVDGTFDFRLMESSRSVLFPELRALVPHIVYQTEMPGSITSERAGALASLVSRHAPKLEGLCFTGPGFGQDVKIAWEALHENREPNMAYYNVYPLAPLGPKFLQ</sequence>
<dbReference type="OrthoDB" id="3822395at2759"/>
<feature type="non-terminal residue" evidence="1">
    <location>
        <position position="512"/>
    </location>
</feature>
<comment type="caution">
    <text evidence="1">The sequence shown here is derived from an EMBL/GenBank/DDBJ whole genome shotgun (WGS) entry which is preliminary data.</text>
</comment>
<evidence type="ECO:0000313" key="2">
    <source>
        <dbReference type="Proteomes" id="UP000767238"/>
    </source>
</evidence>
<proteinExistence type="predicted"/>
<reference evidence="1" key="2">
    <citation type="submission" date="2021-08" db="EMBL/GenBank/DDBJ databases">
        <authorList>
            <person name="Gostincar C."/>
            <person name="Sun X."/>
            <person name="Song Z."/>
            <person name="Gunde-Cimerman N."/>
        </authorList>
    </citation>
    <scope>NUCLEOTIDE SEQUENCE</scope>
    <source>
        <strain evidence="1">EXF-8016</strain>
    </source>
</reference>
<dbReference type="EMBL" id="JAHFYH010000088">
    <property type="protein sequence ID" value="KAH0214072.1"/>
    <property type="molecule type" value="Genomic_DNA"/>
</dbReference>
<evidence type="ECO:0000313" key="1">
    <source>
        <dbReference type="EMBL" id="KAH0214072.1"/>
    </source>
</evidence>
<evidence type="ECO:0008006" key="3">
    <source>
        <dbReference type="Google" id="ProtNLM"/>
    </source>
</evidence>
<dbReference type="SUPFAM" id="SSF52047">
    <property type="entry name" value="RNI-like"/>
    <property type="match status" value="1"/>
</dbReference>
<dbReference type="InterPro" id="IPR032675">
    <property type="entry name" value="LRR_dom_sf"/>
</dbReference>
<dbReference type="Proteomes" id="UP000767238">
    <property type="component" value="Unassembled WGS sequence"/>
</dbReference>
<gene>
    <name evidence="1" type="ORF">KCV03_g8608</name>
</gene>
<dbReference type="Gene3D" id="3.80.10.10">
    <property type="entry name" value="Ribonuclease Inhibitor"/>
    <property type="match status" value="1"/>
</dbReference>
<reference evidence="1" key="1">
    <citation type="journal article" date="2021" name="J Fungi (Basel)">
        <title>Virulence traits and population genomics of the black yeast Aureobasidium melanogenum.</title>
        <authorList>
            <person name="Cernosa A."/>
            <person name="Sun X."/>
            <person name="Gostincar C."/>
            <person name="Fang C."/>
            <person name="Gunde-Cimerman N."/>
            <person name="Song Z."/>
        </authorList>
    </citation>
    <scope>NUCLEOTIDE SEQUENCE</scope>
    <source>
        <strain evidence="1">EXF-8016</strain>
    </source>
</reference>
<organism evidence="1 2">
    <name type="scientific">Aureobasidium melanogenum</name>
    <name type="common">Aureobasidium pullulans var. melanogenum</name>
    <dbReference type="NCBI Taxonomy" id="46634"/>
    <lineage>
        <taxon>Eukaryota</taxon>
        <taxon>Fungi</taxon>
        <taxon>Dikarya</taxon>
        <taxon>Ascomycota</taxon>
        <taxon>Pezizomycotina</taxon>
        <taxon>Dothideomycetes</taxon>
        <taxon>Dothideomycetidae</taxon>
        <taxon>Dothideales</taxon>
        <taxon>Saccotheciaceae</taxon>
        <taxon>Aureobasidium</taxon>
    </lineage>
</organism>
<name>A0A9P8G9G3_AURME</name>
<protein>
    <recommendedName>
        <fullName evidence="3">F-box domain-containing protein</fullName>
    </recommendedName>
</protein>
<dbReference type="AlphaFoldDB" id="A0A9P8G9G3"/>
<accession>A0A9P8G9G3</accession>